<evidence type="ECO:0000256" key="6">
    <source>
        <dbReference type="SAM" id="Phobius"/>
    </source>
</evidence>
<sequence length="474" mass="51775">MNTQKQGEVNWKLLLICVAIGAAIWFIPAPSGLETDAWHLFSIFVATIVALVIKPIPMGSTAILALTIIALTQILTLEQSLSGFQNTTIWLIVIAFFISRGFIKTGLGTRVSYLFVRLFGKKTLGLSYSMLLSDLILAPAMPSNTARAGGIIFPIIRSLSETYESRVGDGTERRIGAFLVKVSFQGDMITSAMFVTAMAANPLAVQITQEITGETITWGGWALAALVPGLISLALIPFVIYKLYPPELKETPEASAIAVEKLKEMGPMKKEERYMIGVFVLLLSLWIFGGNFGISATTSAFVGLCVLLLSGVLTWSDIKKEQGAWDTLVWFSVLVMMATYLNELGMIPWFSDLMGNAVGQLSWMMTLVILAIVYFYSHYFFASNTAHVSAMYAAFLSVIVASGAPPLLSALILAFFSNLFSCLTHYGAGPAPVFFGSGYVSQQKWWSLGFIISLIHIVVWFGAGGLWWKALGLW</sequence>
<dbReference type="PIRSF" id="PIRSF002457">
    <property type="entry name" value="DASS"/>
    <property type="match status" value="1"/>
</dbReference>
<feature type="transmembrane region" description="Helical" evidence="6">
    <location>
        <begin position="83"/>
        <end position="103"/>
    </location>
</feature>
<feature type="transmembrane region" description="Helical" evidence="6">
    <location>
        <begin position="12"/>
        <end position="31"/>
    </location>
</feature>
<keyword evidence="3 6" id="KW-0812">Transmembrane</keyword>
<dbReference type="KEGG" id="prt:AUC31_11910"/>
<protein>
    <submittedName>
        <fullName evidence="7">Anion permease</fullName>
    </submittedName>
</protein>
<dbReference type="OrthoDB" id="1401038at2"/>
<evidence type="ECO:0000256" key="5">
    <source>
        <dbReference type="ARBA" id="ARBA00023136"/>
    </source>
</evidence>
<evidence type="ECO:0000313" key="7">
    <source>
        <dbReference type="EMBL" id="ALS75852.1"/>
    </source>
</evidence>
<feature type="transmembrane region" description="Helical" evidence="6">
    <location>
        <begin position="60"/>
        <end position="77"/>
    </location>
</feature>
<keyword evidence="8" id="KW-1185">Reference proteome</keyword>
<feature type="transmembrane region" description="Helical" evidence="6">
    <location>
        <begin position="361"/>
        <end position="381"/>
    </location>
</feature>
<dbReference type="Proteomes" id="UP000067683">
    <property type="component" value="Chromosome"/>
</dbReference>
<dbReference type="GO" id="GO:0016020">
    <property type="term" value="C:membrane"/>
    <property type="evidence" value="ECO:0007669"/>
    <property type="project" value="UniProtKB-SubCell"/>
</dbReference>
<feature type="transmembrane region" description="Helical" evidence="6">
    <location>
        <begin position="218"/>
        <end position="241"/>
    </location>
</feature>
<organism evidence="7 8">
    <name type="scientific">Planococcus rifietoensis</name>
    <dbReference type="NCBI Taxonomy" id="200991"/>
    <lineage>
        <taxon>Bacteria</taxon>
        <taxon>Bacillati</taxon>
        <taxon>Bacillota</taxon>
        <taxon>Bacilli</taxon>
        <taxon>Bacillales</taxon>
        <taxon>Caryophanaceae</taxon>
        <taxon>Planococcus</taxon>
    </lineage>
</organism>
<evidence type="ECO:0000313" key="8">
    <source>
        <dbReference type="Proteomes" id="UP000067683"/>
    </source>
</evidence>
<dbReference type="PANTHER" id="PTHR42826">
    <property type="entry name" value="DICARBOXYLATE TRANSPORTER 2.1, CHLOROPLASTIC"/>
    <property type="match status" value="1"/>
</dbReference>
<dbReference type="AlphaFoldDB" id="A0A0U2Z9H5"/>
<evidence type="ECO:0000256" key="4">
    <source>
        <dbReference type="ARBA" id="ARBA00022989"/>
    </source>
</evidence>
<keyword evidence="4 6" id="KW-1133">Transmembrane helix</keyword>
<reference evidence="7" key="1">
    <citation type="submission" date="2016-01" db="EMBL/GenBank/DDBJ databases">
        <title>Complete genome of Planococcus rifietoensis type strain M8.</title>
        <authorList>
            <person name="See-Too W.S."/>
        </authorList>
    </citation>
    <scope>NUCLEOTIDE SEQUENCE [LARGE SCALE GENOMIC DNA]</scope>
    <source>
        <strain evidence="7">M8</strain>
    </source>
</reference>
<feature type="transmembrane region" description="Helical" evidence="6">
    <location>
        <begin position="37"/>
        <end position="53"/>
    </location>
</feature>
<name>A0A0U2Z9H5_9BACL</name>
<proteinExistence type="inferred from homology"/>
<evidence type="ECO:0000256" key="2">
    <source>
        <dbReference type="ARBA" id="ARBA00007349"/>
    </source>
</evidence>
<comment type="subcellular location">
    <subcellularLocation>
        <location evidence="1">Membrane</location>
        <topology evidence="1">Multi-pass membrane protein</topology>
    </subcellularLocation>
</comment>
<evidence type="ECO:0000256" key="1">
    <source>
        <dbReference type="ARBA" id="ARBA00004141"/>
    </source>
</evidence>
<feature type="transmembrane region" description="Helical" evidence="6">
    <location>
        <begin position="445"/>
        <end position="468"/>
    </location>
</feature>
<dbReference type="RefSeq" id="WP_058382555.1">
    <property type="nucleotide sequence ID" value="NZ_CP013659.2"/>
</dbReference>
<dbReference type="GO" id="GO:0022857">
    <property type="term" value="F:transmembrane transporter activity"/>
    <property type="evidence" value="ECO:0007669"/>
    <property type="project" value="InterPro"/>
</dbReference>
<evidence type="ECO:0000256" key="3">
    <source>
        <dbReference type="ARBA" id="ARBA00022692"/>
    </source>
</evidence>
<dbReference type="InterPro" id="IPR030676">
    <property type="entry name" value="CitT-rel"/>
</dbReference>
<keyword evidence="5 6" id="KW-0472">Membrane</keyword>
<comment type="similarity">
    <text evidence="2">Belongs to the SLC13A/DASS transporter (TC 2.A.47) family. DIT1 subfamily.</text>
</comment>
<feature type="transmembrane region" description="Helical" evidence="6">
    <location>
        <begin position="274"/>
        <end position="294"/>
    </location>
</feature>
<accession>A0A0U2Z9H5</accession>
<dbReference type="EMBL" id="CP013659">
    <property type="protein sequence ID" value="ALS75852.1"/>
    <property type="molecule type" value="Genomic_DNA"/>
</dbReference>
<gene>
    <name evidence="7" type="ORF">AUC31_11910</name>
</gene>
<dbReference type="STRING" id="200991.AUC31_11910"/>
<feature type="transmembrane region" description="Helical" evidence="6">
    <location>
        <begin position="393"/>
        <end position="416"/>
    </location>
</feature>
<dbReference type="Pfam" id="PF00939">
    <property type="entry name" value="Na_sulph_symp"/>
    <property type="match status" value="1"/>
</dbReference>
<feature type="transmembrane region" description="Helical" evidence="6">
    <location>
        <begin position="323"/>
        <end position="341"/>
    </location>
</feature>
<dbReference type="InterPro" id="IPR001898">
    <property type="entry name" value="SLC13A/DASS"/>
</dbReference>
<feature type="transmembrane region" description="Helical" evidence="6">
    <location>
        <begin position="300"/>
        <end position="316"/>
    </location>
</feature>
<dbReference type="NCBIfam" id="TIGR00785">
    <property type="entry name" value="dass"/>
    <property type="match status" value="1"/>
</dbReference>